<protein>
    <submittedName>
        <fullName evidence="2">Uncharacterized protein</fullName>
    </submittedName>
</protein>
<dbReference type="AlphaFoldDB" id="A0A819EN45"/>
<dbReference type="EMBL" id="CAJNRG010005825">
    <property type="protein sequence ID" value="CAF2080616.1"/>
    <property type="molecule type" value="Genomic_DNA"/>
</dbReference>
<evidence type="ECO:0000313" key="2">
    <source>
        <dbReference type="EMBL" id="CAF3851881.1"/>
    </source>
</evidence>
<proteinExistence type="predicted"/>
<accession>A0A819EN45</accession>
<sequence>MVITPRSIEWLPNELWLLFMSFLSSIDLYRALVGLNHRINGLVFAMSPRPILDTSQCDSSSIRLSDMRQLLEGKDDWSKYLLSSIDTIRLCGTLASDALCNNHHSLIQLSSINTSFSRLFPSLRRLYMTEGAIRRINIVEALLPLSTSLRYIHFTFGTPIRSSSYLKMLNTFTDHQLSFYSMVFDVEVDGISDDWYFDTYEWKTMHLPNTVHLSLFIGRLSDLFILLDTQLLPVLDTQLLPVLDHLCITFMKQTKHNILNDIQVTNVTNIVSRLRSLKLSYMSLDDLLTFLSLVHMPLVEKLTLIEIHDKTFNRLIDFQKYFQSKKNMPVLRPSCLRFLLRFPGELECQWHRPCNFEWPFEANNIDYCLEEQRLHCLTYYRSKLPSLPKKYSFLIFTRSPLPYHRIIHNHSIAMKLKQEPSTSSIQWTCDHIKSSEEIFNVLSKFKTTKKLSIGRWGGTNLQNAATRLIILSSHFNQFRLDKLRSLTFFVNHNFLLKSQQLPFLHLLLSAAPQLMDLTIGWNHVMSIDSVFASGLFAVSPLLNLRHLHLYVCNGYESISLPKLIDISILSKYFPRLVSLWTSRCGLHPDENLAELIISLVTYFEQLVEIIINKGSSYRRDGFHGLDKLLVQQKCVNNLLRNTPKLRDTNRTNIVWNNYTQLKIWL</sequence>
<reference evidence="2" key="1">
    <citation type="submission" date="2021-02" db="EMBL/GenBank/DDBJ databases">
        <authorList>
            <person name="Nowell W R."/>
        </authorList>
    </citation>
    <scope>NUCLEOTIDE SEQUENCE</scope>
</reference>
<organism evidence="2 3">
    <name type="scientific">Rotaria magnacalcarata</name>
    <dbReference type="NCBI Taxonomy" id="392030"/>
    <lineage>
        <taxon>Eukaryota</taxon>
        <taxon>Metazoa</taxon>
        <taxon>Spiralia</taxon>
        <taxon>Gnathifera</taxon>
        <taxon>Rotifera</taxon>
        <taxon>Eurotatoria</taxon>
        <taxon>Bdelloidea</taxon>
        <taxon>Philodinida</taxon>
        <taxon>Philodinidae</taxon>
        <taxon>Rotaria</taxon>
    </lineage>
</organism>
<dbReference type="Proteomes" id="UP000663842">
    <property type="component" value="Unassembled WGS sequence"/>
</dbReference>
<dbReference type="EMBL" id="CAJOBF010000668">
    <property type="protein sequence ID" value="CAF3851881.1"/>
    <property type="molecule type" value="Genomic_DNA"/>
</dbReference>
<evidence type="ECO:0000313" key="3">
    <source>
        <dbReference type="Proteomes" id="UP000663842"/>
    </source>
</evidence>
<dbReference type="Proteomes" id="UP000663887">
    <property type="component" value="Unassembled WGS sequence"/>
</dbReference>
<evidence type="ECO:0000313" key="1">
    <source>
        <dbReference type="EMBL" id="CAF2080616.1"/>
    </source>
</evidence>
<comment type="caution">
    <text evidence="2">The sequence shown here is derived from an EMBL/GenBank/DDBJ whole genome shotgun (WGS) entry which is preliminary data.</text>
</comment>
<name>A0A819EN45_9BILA</name>
<gene>
    <name evidence="2" type="ORF">UXM345_LOCUS7874</name>
    <name evidence="1" type="ORF">XDN619_LOCUS14662</name>
</gene>